<sequence>MIRNTIYLIATSITWLLLACQDITIGYLESDAAKYTIDTLHIVANAKSELQRLKVIEIDFYSATSTLQDKIAGLEEELDELQDKLDGSDEYWDAYDELGGTDIEEQFWNDEISFEEYTRLIDQINKELDDKFGITALKESLNEAKTTLENLATEMGIGSLEILKKQIAEYQQKIDYKLPWTSAKIEGVQGTQPLLFTVIGIKSTNTSEAEKFMNHVGVLGDGTIYVELDVNVIPGNYTVSLQIENEGRTKILNDMFTFVVDAPIQETLTEE</sequence>
<proteinExistence type="predicted"/>
<dbReference type="EMBL" id="QRPV01000002">
    <property type="protein sequence ID" value="RHM46744.1"/>
    <property type="molecule type" value="Genomic_DNA"/>
</dbReference>
<dbReference type="OrthoDB" id="1096881at2"/>
<evidence type="ECO:0000313" key="6">
    <source>
        <dbReference type="Proteomes" id="UP000283589"/>
    </source>
</evidence>
<feature type="coiled-coil region" evidence="1">
    <location>
        <begin position="64"/>
        <end position="91"/>
    </location>
</feature>
<dbReference type="Proteomes" id="UP000654720">
    <property type="component" value="Chromosome"/>
</dbReference>
<gene>
    <name evidence="3" type="ORF">DWW18_09690</name>
    <name evidence="5" type="ORF">DWZ68_01880</name>
    <name evidence="4" type="ORF">DXA50_07710</name>
    <name evidence="2" type="ORF">I6J59_07675</name>
</gene>
<organism evidence="4 8">
    <name type="scientific">Butyricimonas virosa</name>
    <dbReference type="NCBI Taxonomy" id="544645"/>
    <lineage>
        <taxon>Bacteria</taxon>
        <taxon>Pseudomonadati</taxon>
        <taxon>Bacteroidota</taxon>
        <taxon>Bacteroidia</taxon>
        <taxon>Bacteroidales</taxon>
        <taxon>Odoribacteraceae</taxon>
        <taxon>Butyricimonas</taxon>
    </lineage>
</organism>
<dbReference type="EMBL" id="QRZA01000010">
    <property type="protein sequence ID" value="RGV33908.1"/>
    <property type="molecule type" value="Genomic_DNA"/>
</dbReference>
<evidence type="ECO:0000313" key="7">
    <source>
        <dbReference type="Proteomes" id="UP000286038"/>
    </source>
</evidence>
<evidence type="ECO:0000256" key="1">
    <source>
        <dbReference type="SAM" id="Coils"/>
    </source>
</evidence>
<evidence type="ECO:0000313" key="8">
    <source>
        <dbReference type="Proteomes" id="UP000286063"/>
    </source>
</evidence>
<evidence type="ECO:0000313" key="4">
    <source>
        <dbReference type="EMBL" id="RGY18743.1"/>
    </source>
</evidence>
<evidence type="ECO:0000313" key="2">
    <source>
        <dbReference type="EMBL" id="QRO51472.1"/>
    </source>
</evidence>
<keyword evidence="9" id="KW-1185">Reference proteome</keyword>
<dbReference type="GeneID" id="93095623"/>
<dbReference type="STRING" id="1121130.GCA_000519105_02973"/>
<dbReference type="PROSITE" id="PS51257">
    <property type="entry name" value="PROKAR_LIPOPROTEIN"/>
    <property type="match status" value="1"/>
</dbReference>
<name>A0A413IP65_9BACT</name>
<evidence type="ECO:0000313" key="9">
    <source>
        <dbReference type="Proteomes" id="UP000654720"/>
    </source>
</evidence>
<protein>
    <submittedName>
        <fullName evidence="4">Uncharacterized protein</fullName>
    </submittedName>
</protein>
<dbReference type="Proteomes" id="UP000286063">
    <property type="component" value="Unassembled WGS sequence"/>
</dbReference>
<dbReference type="AlphaFoldDB" id="A0A413IP65"/>
<evidence type="ECO:0000313" key="3">
    <source>
        <dbReference type="EMBL" id="RGV33908.1"/>
    </source>
</evidence>
<dbReference type="EMBL" id="CP069450">
    <property type="protein sequence ID" value="QRO51472.1"/>
    <property type="molecule type" value="Genomic_DNA"/>
</dbReference>
<dbReference type="Proteomes" id="UP000286038">
    <property type="component" value="Unassembled WGS sequence"/>
</dbReference>
<accession>A0A413IP65</accession>
<dbReference type="EMBL" id="QSCR01000010">
    <property type="protein sequence ID" value="RGY18743.1"/>
    <property type="molecule type" value="Genomic_DNA"/>
</dbReference>
<dbReference type="RefSeq" id="WP_051465890.1">
    <property type="nucleotide sequence ID" value="NZ_CABJDM010000002.1"/>
</dbReference>
<dbReference type="Proteomes" id="UP000283589">
    <property type="component" value="Unassembled WGS sequence"/>
</dbReference>
<keyword evidence="1" id="KW-0175">Coiled coil</keyword>
<evidence type="ECO:0000313" key="5">
    <source>
        <dbReference type="EMBL" id="RHM46744.1"/>
    </source>
</evidence>
<reference evidence="6 7" key="1">
    <citation type="submission" date="2018-08" db="EMBL/GenBank/DDBJ databases">
        <title>A genome reference for cultivated species of the human gut microbiota.</title>
        <authorList>
            <person name="Zou Y."/>
            <person name="Xue W."/>
            <person name="Luo G."/>
        </authorList>
    </citation>
    <scope>NUCLEOTIDE SEQUENCE [LARGE SCALE GENOMIC DNA]</scope>
    <source>
        <strain evidence="3 6">AF14-49</strain>
        <strain evidence="5 7">AF34-33</strain>
        <strain evidence="4 8">OF02-7</strain>
    </source>
</reference>
<reference evidence="2 9" key="2">
    <citation type="submission" date="2021-02" db="EMBL/GenBank/DDBJ databases">
        <title>FDA dAtabase for Regulatory Grade micrObial Sequences (FDA-ARGOS): Supporting development and validation of Infectious Disease Dx tests.</title>
        <authorList>
            <person name="Carlson P."/>
            <person name="Fischbach M."/>
            <person name="Hastie J."/>
            <person name="Bilen M."/>
            <person name="Cheng A."/>
            <person name="Tallon L."/>
            <person name="Sadzewicz L."/>
            <person name="Zhao X."/>
            <person name="Boylan J."/>
            <person name="Ott S."/>
            <person name="Bowen H."/>
            <person name="Vavikolanu K."/>
            <person name="Mehta A."/>
            <person name="Aluvathingal J."/>
            <person name="Nadendla S."/>
            <person name="Yan Y."/>
            <person name="Sichtig H."/>
        </authorList>
    </citation>
    <scope>NUCLEOTIDE SEQUENCE [LARGE SCALE GENOMIC DNA]</scope>
    <source>
        <strain evidence="2 9">FDAARGOS_1229</strain>
    </source>
</reference>